<gene>
    <name evidence="1" type="ORF">RIF29_14982</name>
</gene>
<sequence>MHGLEIIRNRVKGKAVKESDGGILSSQAVEKENCEILQPTPVDARNSQPVQASAADLVKDLVEEEVVVVRDNAGVIDAVVQDDAIVQSGVADSSVPGVDLVEGAGSGKDDQADWTLGTYMFMLMRMLQGMQEPLRILNSSKFYDIDKREIACRECLIRAQSDLALDPQNLVLQKLEREAQQEFNKVKQALVEISAVSFSLGVSRSFVFRMYLEQPALGFGVPVVLLMVRALSF</sequence>
<organism evidence="1 2">
    <name type="scientific">Crotalaria pallida</name>
    <name type="common">Smooth rattlebox</name>
    <name type="synonym">Crotalaria striata</name>
    <dbReference type="NCBI Taxonomy" id="3830"/>
    <lineage>
        <taxon>Eukaryota</taxon>
        <taxon>Viridiplantae</taxon>
        <taxon>Streptophyta</taxon>
        <taxon>Embryophyta</taxon>
        <taxon>Tracheophyta</taxon>
        <taxon>Spermatophyta</taxon>
        <taxon>Magnoliopsida</taxon>
        <taxon>eudicotyledons</taxon>
        <taxon>Gunneridae</taxon>
        <taxon>Pentapetalae</taxon>
        <taxon>rosids</taxon>
        <taxon>fabids</taxon>
        <taxon>Fabales</taxon>
        <taxon>Fabaceae</taxon>
        <taxon>Papilionoideae</taxon>
        <taxon>50 kb inversion clade</taxon>
        <taxon>genistoids sensu lato</taxon>
        <taxon>core genistoids</taxon>
        <taxon>Crotalarieae</taxon>
        <taxon>Crotalaria</taxon>
    </lineage>
</organism>
<evidence type="ECO:0000313" key="1">
    <source>
        <dbReference type="EMBL" id="KAK7273915.1"/>
    </source>
</evidence>
<dbReference type="Proteomes" id="UP001372338">
    <property type="component" value="Unassembled WGS sequence"/>
</dbReference>
<evidence type="ECO:0000313" key="2">
    <source>
        <dbReference type="Proteomes" id="UP001372338"/>
    </source>
</evidence>
<reference evidence="1 2" key="1">
    <citation type="submission" date="2024-01" db="EMBL/GenBank/DDBJ databases">
        <title>The genomes of 5 underutilized Papilionoideae crops provide insights into root nodulation and disease resistanc.</title>
        <authorList>
            <person name="Yuan L."/>
        </authorList>
    </citation>
    <scope>NUCLEOTIDE SEQUENCE [LARGE SCALE GENOMIC DNA]</scope>
    <source>
        <strain evidence="1">ZHUSHIDOU_FW_LH</strain>
        <tissue evidence="1">Leaf</tissue>
    </source>
</reference>
<name>A0AAN9FI68_CROPI</name>
<keyword evidence="2" id="KW-1185">Reference proteome</keyword>
<comment type="caution">
    <text evidence="1">The sequence shown here is derived from an EMBL/GenBank/DDBJ whole genome shotgun (WGS) entry which is preliminary data.</text>
</comment>
<proteinExistence type="predicted"/>
<accession>A0AAN9FI68</accession>
<protein>
    <submittedName>
        <fullName evidence="1">Uncharacterized protein</fullName>
    </submittedName>
</protein>
<dbReference type="EMBL" id="JAYWIO010000003">
    <property type="protein sequence ID" value="KAK7273915.1"/>
    <property type="molecule type" value="Genomic_DNA"/>
</dbReference>
<dbReference type="AlphaFoldDB" id="A0AAN9FI68"/>